<protein>
    <submittedName>
        <fullName evidence="1">Uncharacterized protein</fullName>
    </submittedName>
</protein>
<sequence>SVLLVSALNFGQLRFCVVAVVAAEKRDYEEVFIACQVSFAFALRRCVTYLRRPLQVSPGLSSCPSSY</sequence>
<reference evidence="1 2" key="1">
    <citation type="submission" date="2022-09" db="EMBL/GenBank/DDBJ databases">
        <title>Intensive care unit water sources are persistently colonized with multi-drug resistant bacteria and are the site of extensive horizontal gene transfer of antibiotic resistance genes.</title>
        <authorList>
            <person name="Diorio-Toth L."/>
        </authorList>
    </citation>
    <scope>NUCLEOTIDE SEQUENCE [LARGE SCALE GENOMIC DNA]</scope>
    <source>
        <strain evidence="1 2">GD03967</strain>
    </source>
</reference>
<comment type="caution">
    <text evidence="1">The sequence shown here is derived from an EMBL/GenBank/DDBJ whole genome shotgun (WGS) entry which is preliminary data.</text>
</comment>
<name>A0ABD4YYJ2_9BURK</name>
<proteinExistence type="predicted"/>
<accession>A0ABD4YYJ2</accession>
<evidence type="ECO:0000313" key="1">
    <source>
        <dbReference type="EMBL" id="MDH1180216.1"/>
    </source>
</evidence>
<feature type="non-terminal residue" evidence="1">
    <location>
        <position position="1"/>
    </location>
</feature>
<organism evidence="1 2">
    <name type="scientific">Achromobacter mucicolens</name>
    <dbReference type="NCBI Taxonomy" id="1389922"/>
    <lineage>
        <taxon>Bacteria</taxon>
        <taxon>Pseudomonadati</taxon>
        <taxon>Pseudomonadota</taxon>
        <taxon>Betaproteobacteria</taxon>
        <taxon>Burkholderiales</taxon>
        <taxon>Alcaligenaceae</taxon>
        <taxon>Achromobacter</taxon>
    </lineage>
</organism>
<dbReference type="RefSeq" id="WP_279991570.1">
    <property type="nucleotide sequence ID" value="NZ_JAOBZK010000029.1"/>
</dbReference>
<gene>
    <name evidence="1" type="ORF">N5C72_19195</name>
</gene>
<dbReference type="EMBL" id="JAOBZK010000029">
    <property type="protein sequence ID" value="MDH1180216.1"/>
    <property type="molecule type" value="Genomic_DNA"/>
</dbReference>
<dbReference type="AlphaFoldDB" id="A0ABD4YYJ2"/>
<dbReference type="Proteomes" id="UP001158644">
    <property type="component" value="Unassembled WGS sequence"/>
</dbReference>
<evidence type="ECO:0000313" key="2">
    <source>
        <dbReference type="Proteomes" id="UP001158644"/>
    </source>
</evidence>